<feature type="domain" description="Ig-like" evidence="13">
    <location>
        <begin position="20"/>
        <end position="111"/>
    </location>
</feature>
<dbReference type="AlphaFoldDB" id="W5MCT7"/>
<dbReference type="Pfam" id="PF07686">
    <property type="entry name" value="V-set"/>
    <property type="match status" value="1"/>
</dbReference>
<keyword evidence="5 11" id="KW-1133">Transmembrane helix</keyword>
<evidence type="ECO:0000259" key="13">
    <source>
        <dbReference type="PROSITE" id="PS50835"/>
    </source>
</evidence>
<reference evidence="15" key="1">
    <citation type="submission" date="2011-12" db="EMBL/GenBank/DDBJ databases">
        <title>The Draft Genome of Lepisosteus oculatus.</title>
        <authorList>
            <consortium name="The Broad Institute Genome Assembly &amp; Analysis Group"/>
            <consortium name="Computational R&amp;D Group"/>
            <consortium name="and Sequencing Platform"/>
            <person name="Di Palma F."/>
            <person name="Alfoldi J."/>
            <person name="Johnson J."/>
            <person name="Berlin A."/>
            <person name="Gnerre S."/>
            <person name="Jaffe D."/>
            <person name="MacCallum I."/>
            <person name="Young S."/>
            <person name="Walker B.J."/>
            <person name="Lander E.S."/>
            <person name="Lindblad-Toh K."/>
        </authorList>
    </citation>
    <scope>NUCLEOTIDE SEQUENCE [LARGE SCALE GENOMIC DNA]</scope>
</reference>
<evidence type="ECO:0000256" key="4">
    <source>
        <dbReference type="ARBA" id="ARBA00022729"/>
    </source>
</evidence>
<dbReference type="InterPro" id="IPR007110">
    <property type="entry name" value="Ig-like_dom"/>
</dbReference>
<keyword evidence="7" id="KW-1015">Disulfide bond</keyword>
<dbReference type="SUPFAM" id="SSF48726">
    <property type="entry name" value="Immunoglobulin"/>
    <property type="match status" value="2"/>
</dbReference>
<evidence type="ECO:0000256" key="10">
    <source>
        <dbReference type="ARBA" id="ARBA00023319"/>
    </source>
</evidence>
<dbReference type="InParanoid" id="W5MCT7"/>
<dbReference type="InterPro" id="IPR051713">
    <property type="entry name" value="T-cell_Activation_Regulation"/>
</dbReference>
<evidence type="ECO:0000256" key="2">
    <source>
        <dbReference type="ARBA" id="ARBA00022475"/>
    </source>
</evidence>
<keyword evidence="4 12" id="KW-0732">Signal</keyword>
<dbReference type="PROSITE" id="PS50835">
    <property type="entry name" value="IG_LIKE"/>
    <property type="match status" value="2"/>
</dbReference>
<dbReference type="OrthoDB" id="8893416at2759"/>
<dbReference type="InterPro" id="IPR003597">
    <property type="entry name" value="Ig_C1-set"/>
</dbReference>
<dbReference type="GO" id="GO:0005886">
    <property type="term" value="C:plasma membrane"/>
    <property type="evidence" value="ECO:0007669"/>
    <property type="project" value="UniProtKB-SubCell"/>
</dbReference>
<evidence type="ECO:0000256" key="1">
    <source>
        <dbReference type="ARBA" id="ARBA00004251"/>
    </source>
</evidence>
<dbReference type="PANTHER" id="PTHR25466:SF14">
    <property type="entry name" value="BUTYROPHILIN SUBFAMILY 2 MEMBER A2-LIKE-RELATED"/>
    <property type="match status" value="1"/>
</dbReference>
<dbReference type="SMART" id="SM00409">
    <property type="entry name" value="IG"/>
    <property type="match status" value="1"/>
</dbReference>
<evidence type="ECO:0000256" key="11">
    <source>
        <dbReference type="SAM" id="Phobius"/>
    </source>
</evidence>
<feature type="chain" id="PRO_5004867617" evidence="12">
    <location>
        <begin position="26"/>
        <end position="315"/>
    </location>
</feature>
<organism evidence="14 15">
    <name type="scientific">Lepisosteus oculatus</name>
    <name type="common">Spotted gar</name>
    <dbReference type="NCBI Taxonomy" id="7918"/>
    <lineage>
        <taxon>Eukaryota</taxon>
        <taxon>Metazoa</taxon>
        <taxon>Chordata</taxon>
        <taxon>Craniata</taxon>
        <taxon>Vertebrata</taxon>
        <taxon>Euteleostomi</taxon>
        <taxon>Actinopterygii</taxon>
        <taxon>Neopterygii</taxon>
        <taxon>Holostei</taxon>
        <taxon>Semionotiformes</taxon>
        <taxon>Lepisosteidae</taxon>
        <taxon>Lepisosteus</taxon>
    </lineage>
</organism>
<proteinExistence type="predicted"/>
<comment type="subcellular location">
    <subcellularLocation>
        <location evidence="1">Cell membrane</location>
        <topology evidence="1">Single-pass type I membrane protein</topology>
    </subcellularLocation>
</comment>
<keyword evidence="6 11" id="KW-0472">Membrane</keyword>
<keyword evidence="15" id="KW-1185">Reference proteome</keyword>
<evidence type="ECO:0000313" key="15">
    <source>
        <dbReference type="Proteomes" id="UP000018468"/>
    </source>
</evidence>
<dbReference type="Gene3D" id="2.60.40.10">
    <property type="entry name" value="Immunoglobulins"/>
    <property type="match status" value="2"/>
</dbReference>
<feature type="signal peptide" evidence="12">
    <location>
        <begin position="1"/>
        <end position="25"/>
    </location>
</feature>
<keyword evidence="9" id="KW-0325">Glycoprotein</keyword>
<protein>
    <submittedName>
        <fullName evidence="14">Uncharacterized LOC107076672</fullName>
    </submittedName>
</protein>
<dbReference type="InterPro" id="IPR036179">
    <property type="entry name" value="Ig-like_dom_sf"/>
</dbReference>
<dbReference type="PANTHER" id="PTHR25466">
    <property type="entry name" value="T-LYMPHOCYTE ACTIVATION ANTIGEN"/>
    <property type="match status" value="1"/>
</dbReference>
<keyword evidence="10" id="KW-0393">Immunoglobulin domain</keyword>
<reference evidence="14" key="3">
    <citation type="submission" date="2025-09" db="UniProtKB">
        <authorList>
            <consortium name="Ensembl"/>
        </authorList>
    </citation>
    <scope>IDENTIFICATION</scope>
</reference>
<evidence type="ECO:0000256" key="12">
    <source>
        <dbReference type="SAM" id="SignalP"/>
    </source>
</evidence>
<evidence type="ECO:0000256" key="8">
    <source>
        <dbReference type="ARBA" id="ARBA00023170"/>
    </source>
</evidence>
<dbReference type="Bgee" id="ENSLOCG00000005147">
    <property type="expression patterns" value="Expressed in pharyngeal gill and 11 other cell types or tissues"/>
</dbReference>
<reference evidence="14" key="2">
    <citation type="submission" date="2025-08" db="UniProtKB">
        <authorList>
            <consortium name="Ensembl"/>
        </authorList>
    </citation>
    <scope>IDENTIFICATION</scope>
</reference>
<feature type="transmembrane region" description="Helical" evidence="11">
    <location>
        <begin position="244"/>
        <end position="269"/>
    </location>
</feature>
<dbReference type="InterPro" id="IPR013106">
    <property type="entry name" value="Ig_V-set"/>
</dbReference>
<name>W5MCT7_LEPOC</name>
<keyword evidence="3 11" id="KW-0812">Transmembrane</keyword>
<dbReference type="Ensembl" id="ENSLOCT00000006204.1">
    <property type="protein sequence ID" value="ENSLOCP00000006196.1"/>
    <property type="gene ID" value="ENSLOCG00000005147.1"/>
</dbReference>
<feature type="domain" description="Ig-like" evidence="13">
    <location>
        <begin position="133"/>
        <end position="231"/>
    </location>
</feature>
<dbReference type="InterPro" id="IPR013783">
    <property type="entry name" value="Ig-like_fold"/>
</dbReference>
<evidence type="ECO:0000256" key="7">
    <source>
        <dbReference type="ARBA" id="ARBA00023157"/>
    </source>
</evidence>
<evidence type="ECO:0000256" key="6">
    <source>
        <dbReference type="ARBA" id="ARBA00023136"/>
    </source>
</evidence>
<accession>W5MCT7</accession>
<evidence type="ECO:0000256" key="9">
    <source>
        <dbReference type="ARBA" id="ARBA00023180"/>
    </source>
</evidence>
<dbReference type="InterPro" id="IPR003599">
    <property type="entry name" value="Ig_sub"/>
</dbReference>
<dbReference type="Pfam" id="PF07654">
    <property type="entry name" value="C1-set"/>
    <property type="match status" value="1"/>
</dbReference>
<dbReference type="Proteomes" id="UP000018468">
    <property type="component" value="Linkage group LG3"/>
</dbReference>
<evidence type="ECO:0000256" key="5">
    <source>
        <dbReference type="ARBA" id="ARBA00022989"/>
    </source>
</evidence>
<keyword evidence="2" id="KW-1003">Cell membrane</keyword>
<dbReference type="EMBL" id="AHAT01003108">
    <property type="status" value="NOT_ANNOTATED_CDS"/>
    <property type="molecule type" value="Genomic_DNA"/>
</dbReference>
<dbReference type="KEGG" id="loc:107076672"/>
<sequence>MGSQVKKSLFFIYAVFRSFTSFTDAVPTIRANLGSTVNLQCSSATAFPKASQVVVQWKRVGTSKATCGHIVDQGNITKQNCKERMAILENHQLQLNDLQISDAGQYNCTVSRQIPPPTEEKTDYLILRVEASPVIRLEYLNTSGNNSGTCKQLICKLKFLNSSEVNFTWTRNGERIYKGVKSEDPVQSDDTYFSAAGYLTLCKPDWKESDVIQCTGNYYNDSIILKEDSILHNITDKNCCNLNFIIIIVTSACLLTSIVVGSSLFLCFWKRARLRANDNNSPIVFNNKVYENFSFSTARTQRAETDQSSHCIYEN</sequence>
<keyword evidence="8" id="KW-0675">Receptor</keyword>
<dbReference type="HOGENOM" id="CLU_882670_0_0_1"/>
<evidence type="ECO:0000256" key="3">
    <source>
        <dbReference type="ARBA" id="ARBA00022692"/>
    </source>
</evidence>
<evidence type="ECO:0000313" key="14">
    <source>
        <dbReference type="Ensembl" id="ENSLOCP00000006196.1"/>
    </source>
</evidence>